<feature type="compositionally biased region" description="Polar residues" evidence="1">
    <location>
        <begin position="25"/>
        <end position="41"/>
    </location>
</feature>
<accession>A0ABR8C257</accession>
<feature type="compositionally biased region" description="Polar residues" evidence="1">
    <location>
        <begin position="75"/>
        <end position="105"/>
    </location>
</feature>
<feature type="region of interest" description="Disordered" evidence="1">
    <location>
        <begin position="1"/>
        <end position="134"/>
    </location>
</feature>
<evidence type="ECO:0000313" key="3">
    <source>
        <dbReference type="Proteomes" id="UP000606721"/>
    </source>
</evidence>
<name>A0ABR8C257_APHFL</name>
<proteinExistence type="predicted"/>
<organism evidence="2 3">
    <name type="scientific">Aphanizomenon flos-aquae FACHB-1040</name>
    <dbReference type="NCBI Taxonomy" id="2692887"/>
    <lineage>
        <taxon>Bacteria</taxon>
        <taxon>Bacillati</taxon>
        <taxon>Cyanobacteriota</taxon>
        <taxon>Cyanophyceae</taxon>
        <taxon>Nostocales</taxon>
        <taxon>Aphanizomenonaceae</taxon>
        <taxon>Aphanizomenon</taxon>
    </lineage>
</organism>
<gene>
    <name evidence="2" type="ORF">H6F99_22455</name>
</gene>
<sequence>MSNSGAIAPPQPHKQRFLGRASLSHPLNSPNSDRTPSTPQTAIALPQLSKQRTPPTSQKRSHSLTPQTAIAPLNLPNSDRTLQLSKQRSHPSTLQTAIASLQLPKQRSHPLNLPNSDRTPSISQTVIAPPHPDFSQVKKIIDKERKKGSLFDT</sequence>
<evidence type="ECO:0000313" key="2">
    <source>
        <dbReference type="EMBL" id="MBD2280932.1"/>
    </source>
</evidence>
<evidence type="ECO:0000256" key="1">
    <source>
        <dbReference type="SAM" id="MobiDB-lite"/>
    </source>
</evidence>
<feature type="compositionally biased region" description="Polar residues" evidence="1">
    <location>
        <begin position="113"/>
        <end position="126"/>
    </location>
</feature>
<reference evidence="2 3" key="1">
    <citation type="journal article" date="2020" name="ISME J.">
        <title>Comparative genomics reveals insights into cyanobacterial evolution and habitat adaptation.</title>
        <authorList>
            <person name="Chen M.Y."/>
            <person name="Teng W.K."/>
            <person name="Zhao L."/>
            <person name="Hu C.X."/>
            <person name="Zhou Y.K."/>
            <person name="Han B.P."/>
            <person name="Song L.R."/>
            <person name="Shu W.S."/>
        </authorList>
    </citation>
    <scope>NUCLEOTIDE SEQUENCE [LARGE SCALE GENOMIC DNA]</scope>
    <source>
        <strain evidence="2 3">FACHB-1040</strain>
    </source>
</reference>
<dbReference type="RefSeq" id="WP_190384282.1">
    <property type="nucleotide sequence ID" value="NZ_JACJQT010000080.1"/>
</dbReference>
<dbReference type="EMBL" id="JACJQT010000080">
    <property type="protein sequence ID" value="MBD2280932.1"/>
    <property type="molecule type" value="Genomic_DNA"/>
</dbReference>
<feature type="compositionally biased region" description="Polar residues" evidence="1">
    <location>
        <begin position="48"/>
        <end position="68"/>
    </location>
</feature>
<dbReference type="Proteomes" id="UP000606721">
    <property type="component" value="Unassembled WGS sequence"/>
</dbReference>
<keyword evidence="3" id="KW-1185">Reference proteome</keyword>
<protein>
    <submittedName>
        <fullName evidence="2">Uncharacterized protein</fullName>
    </submittedName>
</protein>
<comment type="caution">
    <text evidence="2">The sequence shown here is derived from an EMBL/GenBank/DDBJ whole genome shotgun (WGS) entry which is preliminary data.</text>
</comment>